<organism evidence="7">
    <name type="scientific">Neodiprion lecontei</name>
    <name type="common">Redheaded pine sawfly</name>
    <dbReference type="NCBI Taxonomy" id="441921"/>
    <lineage>
        <taxon>Eukaryota</taxon>
        <taxon>Metazoa</taxon>
        <taxon>Ecdysozoa</taxon>
        <taxon>Arthropoda</taxon>
        <taxon>Hexapoda</taxon>
        <taxon>Insecta</taxon>
        <taxon>Pterygota</taxon>
        <taxon>Neoptera</taxon>
        <taxon>Endopterygota</taxon>
        <taxon>Hymenoptera</taxon>
        <taxon>Tenthredinoidea</taxon>
        <taxon>Diprionidae</taxon>
        <taxon>Diprioninae</taxon>
        <taxon>Neodiprion</taxon>
    </lineage>
</organism>
<name>A0A6J0BWY7_NEOLC</name>
<dbReference type="GO" id="GO:0005634">
    <property type="term" value="C:nucleus"/>
    <property type="evidence" value="ECO:0007669"/>
    <property type="project" value="TreeGrafter"/>
</dbReference>
<accession>A0A6J0BWY7</accession>
<dbReference type="InterPro" id="IPR044059">
    <property type="entry name" value="Csn1/TTC4_wheel"/>
</dbReference>
<dbReference type="GeneID" id="107223438"/>
<keyword evidence="1" id="KW-0677">Repeat</keyword>
<evidence type="ECO:0000259" key="5">
    <source>
        <dbReference type="Pfam" id="PF18972"/>
    </source>
</evidence>
<keyword evidence="2 4" id="KW-0802">TPR repeat</keyword>
<feature type="repeat" description="TPR" evidence="4">
    <location>
        <begin position="133"/>
        <end position="166"/>
    </location>
</feature>
<evidence type="ECO:0000313" key="6">
    <source>
        <dbReference type="Proteomes" id="UP000829291"/>
    </source>
</evidence>
<evidence type="ECO:0000313" key="7">
    <source>
        <dbReference type="RefSeq" id="XP_015518603.2"/>
    </source>
</evidence>
<dbReference type="GO" id="GO:0051879">
    <property type="term" value="F:Hsp90 protein binding"/>
    <property type="evidence" value="ECO:0007669"/>
    <property type="project" value="InterPro"/>
</dbReference>
<dbReference type="Proteomes" id="UP000829291">
    <property type="component" value="Chromosome 1"/>
</dbReference>
<sequence length="390" mass="45518">MNAENINNAKKKSWTENERLELAAKLDAELDDYINNLEQKQYTEGWPEDRWEAEMDKHPFFMKKAPQVGDELSPLMEGLQQLKYDENENTPEELANNYKEDGNFNFKYKNYRLAIMGYTEGIRTKCKDGDLMAQLYNNRAAAHYMLQNYRSSLNDCKHALKLKPDYPKALNRAANCCSQIKDYDQCITYCDQFLEKSPSEKVILNLRNEAVANKKKLERDKRRTDALAKKIDREEETLLEIIQSRGVNIELDSGKRHLQLSDLEPCIPQIAQNRVHLMEDGRLVWPVIILYPETQQTDFIQEFHEDTRLITQLKELFEEPPGWDTGRRYYPENLNVYFEGKGKRTVHKIDVEATLGKILADQRFELRGGTPAFLVLVASSEAEKRFLANY</sequence>
<keyword evidence="6" id="KW-1185">Reference proteome</keyword>
<evidence type="ECO:0000256" key="2">
    <source>
        <dbReference type="ARBA" id="ARBA00022803"/>
    </source>
</evidence>
<proteinExistence type="inferred from homology"/>
<dbReference type="PANTHER" id="PTHR46035">
    <property type="entry name" value="TETRATRICOPEPTIDE REPEAT PROTEIN 4"/>
    <property type="match status" value="1"/>
</dbReference>
<evidence type="ECO:0000256" key="1">
    <source>
        <dbReference type="ARBA" id="ARBA00022737"/>
    </source>
</evidence>
<dbReference type="GO" id="GO:0030544">
    <property type="term" value="F:Hsp70 protein binding"/>
    <property type="evidence" value="ECO:0007669"/>
    <property type="project" value="TreeGrafter"/>
</dbReference>
<gene>
    <name evidence="7" type="primary">LOC107223438</name>
</gene>
<dbReference type="AlphaFoldDB" id="A0A6J0BWY7"/>
<protein>
    <submittedName>
        <fullName evidence="7">DNA polymerase interacting tetratricopeptide repeat-containing, protein of 47 kDa isoform X1</fullName>
    </submittedName>
</protein>
<dbReference type="PROSITE" id="PS50005">
    <property type="entry name" value="TPR"/>
    <property type="match status" value="1"/>
</dbReference>
<evidence type="ECO:0000256" key="4">
    <source>
        <dbReference type="PROSITE-ProRule" id="PRU00339"/>
    </source>
</evidence>
<dbReference type="PANTHER" id="PTHR46035:SF1">
    <property type="entry name" value="TETRATRICOPEPTIDE REPEAT PROTEIN 4"/>
    <property type="match status" value="1"/>
</dbReference>
<dbReference type="InterPro" id="IPR011990">
    <property type="entry name" value="TPR-like_helical_dom_sf"/>
</dbReference>
<evidence type="ECO:0000256" key="3">
    <source>
        <dbReference type="ARBA" id="ARBA00023602"/>
    </source>
</evidence>
<dbReference type="RefSeq" id="XP_015518603.2">
    <property type="nucleotide sequence ID" value="XM_015663117.2"/>
</dbReference>
<dbReference type="CDD" id="cd21380">
    <property type="entry name" value="CTWD_Cns1"/>
    <property type="match status" value="1"/>
</dbReference>
<dbReference type="GO" id="GO:0006457">
    <property type="term" value="P:protein folding"/>
    <property type="evidence" value="ECO:0007669"/>
    <property type="project" value="TreeGrafter"/>
</dbReference>
<dbReference type="SUPFAM" id="SSF48452">
    <property type="entry name" value="TPR-like"/>
    <property type="match status" value="1"/>
</dbReference>
<dbReference type="OrthoDB" id="420195at2759"/>
<dbReference type="Pfam" id="PF18972">
    <property type="entry name" value="Wheel"/>
    <property type="match status" value="1"/>
</dbReference>
<dbReference type="InterPro" id="IPR019734">
    <property type="entry name" value="TPR_rpt"/>
</dbReference>
<reference evidence="7" key="1">
    <citation type="submission" date="2025-08" db="UniProtKB">
        <authorList>
            <consortium name="RefSeq"/>
        </authorList>
    </citation>
    <scope>IDENTIFICATION</scope>
    <source>
        <tissue evidence="7">Thorax and Abdomen</tissue>
    </source>
</reference>
<dbReference type="InParanoid" id="A0A6J0BWY7"/>
<comment type="similarity">
    <text evidence="3">Belongs to the TTC4 family.</text>
</comment>
<dbReference type="FunCoup" id="A0A6J0BWY7">
    <property type="interactions" value="2279"/>
</dbReference>
<dbReference type="KEGG" id="nlo:107223438"/>
<dbReference type="GO" id="GO:0005829">
    <property type="term" value="C:cytosol"/>
    <property type="evidence" value="ECO:0007669"/>
    <property type="project" value="TreeGrafter"/>
</dbReference>
<feature type="domain" description="Cns1/TTC4 wheel" evidence="5">
    <location>
        <begin position="281"/>
        <end position="384"/>
    </location>
</feature>
<dbReference type="SMART" id="SM00028">
    <property type="entry name" value="TPR"/>
    <property type="match status" value="2"/>
</dbReference>
<dbReference type="Gene3D" id="1.25.40.10">
    <property type="entry name" value="Tetratricopeptide repeat domain"/>
    <property type="match status" value="1"/>
</dbReference>